<evidence type="ECO:0000313" key="2">
    <source>
        <dbReference type="EMBL" id="GJE99420.1"/>
    </source>
</evidence>
<organism evidence="2 3">
    <name type="scientific">Phanerochaete sordida</name>
    <dbReference type="NCBI Taxonomy" id="48140"/>
    <lineage>
        <taxon>Eukaryota</taxon>
        <taxon>Fungi</taxon>
        <taxon>Dikarya</taxon>
        <taxon>Basidiomycota</taxon>
        <taxon>Agaricomycotina</taxon>
        <taxon>Agaricomycetes</taxon>
        <taxon>Polyporales</taxon>
        <taxon>Phanerochaetaceae</taxon>
        <taxon>Phanerochaete</taxon>
    </lineage>
</organism>
<dbReference type="OrthoDB" id="442863at2759"/>
<evidence type="ECO:0000313" key="3">
    <source>
        <dbReference type="Proteomes" id="UP000703269"/>
    </source>
</evidence>
<feature type="compositionally biased region" description="Polar residues" evidence="1">
    <location>
        <begin position="1"/>
        <end position="22"/>
    </location>
</feature>
<comment type="caution">
    <text evidence="2">The sequence shown here is derived from an EMBL/GenBank/DDBJ whole genome shotgun (WGS) entry which is preliminary data.</text>
</comment>
<feature type="region of interest" description="Disordered" evidence="1">
    <location>
        <begin position="1"/>
        <end position="29"/>
    </location>
</feature>
<protein>
    <submittedName>
        <fullName evidence="2">Uncharacterized protein</fullName>
    </submittedName>
</protein>
<evidence type="ECO:0000256" key="1">
    <source>
        <dbReference type="SAM" id="MobiDB-lite"/>
    </source>
</evidence>
<dbReference type="EMBL" id="BPQB01000109">
    <property type="protein sequence ID" value="GJE99420.1"/>
    <property type="molecule type" value="Genomic_DNA"/>
</dbReference>
<accession>A0A9P3GTE4</accession>
<keyword evidence="3" id="KW-1185">Reference proteome</keyword>
<sequence>MDIDSSNVEPAQPHVSAQQSAATFDRTEDGLSPSLAPWLLREPETRTILDAAAGRLDPSFGLFEQIAWLREKRKLKLHAHHLEDLYLNALVHVRLRMCGCRCPDNLAMIYGMNNAEAVKWVKAMQASCKDAPAVANTEIDLDKESEVNATAMVLVLLMLLMLTSLFKPHATRSSTCSDVQA</sequence>
<dbReference type="Proteomes" id="UP000703269">
    <property type="component" value="Unassembled WGS sequence"/>
</dbReference>
<dbReference type="AlphaFoldDB" id="A0A9P3GTE4"/>
<reference evidence="2 3" key="1">
    <citation type="submission" date="2021-08" db="EMBL/GenBank/DDBJ databases">
        <title>Draft Genome Sequence of Phanerochaete sordida strain YK-624.</title>
        <authorList>
            <person name="Mori T."/>
            <person name="Dohra H."/>
            <person name="Suzuki T."/>
            <person name="Kawagishi H."/>
            <person name="Hirai H."/>
        </authorList>
    </citation>
    <scope>NUCLEOTIDE SEQUENCE [LARGE SCALE GENOMIC DNA]</scope>
    <source>
        <strain evidence="2 3">YK-624</strain>
    </source>
</reference>
<gene>
    <name evidence="2" type="ORF">PsYK624_156820</name>
</gene>
<name>A0A9P3GTE4_9APHY</name>
<proteinExistence type="predicted"/>